<evidence type="ECO:0000313" key="8">
    <source>
        <dbReference type="EMBL" id="USS90823.1"/>
    </source>
</evidence>
<feature type="transmembrane region" description="Helical" evidence="6">
    <location>
        <begin position="257"/>
        <end position="277"/>
    </location>
</feature>
<dbReference type="RefSeq" id="WP_252795319.1">
    <property type="nucleotide sequence ID" value="NZ_CP097121.1"/>
</dbReference>
<dbReference type="Proteomes" id="UP001056164">
    <property type="component" value="Chromosome"/>
</dbReference>
<keyword evidence="4 6" id="KW-1133">Transmembrane helix</keyword>
<evidence type="ECO:0000256" key="6">
    <source>
        <dbReference type="SAM" id="Phobius"/>
    </source>
</evidence>
<evidence type="ECO:0000256" key="3">
    <source>
        <dbReference type="ARBA" id="ARBA00022692"/>
    </source>
</evidence>
<keyword evidence="3 6" id="KW-0812">Transmembrane</keyword>
<name>A0ABY5BZ04_9LACO</name>
<evidence type="ECO:0000259" key="7">
    <source>
        <dbReference type="Pfam" id="PF02687"/>
    </source>
</evidence>
<accession>A0ABY5BZ04</accession>
<dbReference type="Pfam" id="PF02687">
    <property type="entry name" value="FtsX"/>
    <property type="match status" value="2"/>
</dbReference>
<dbReference type="PANTHER" id="PTHR30287">
    <property type="entry name" value="MEMBRANE COMPONENT OF PREDICTED ABC SUPERFAMILY METABOLITE UPTAKE TRANSPORTER"/>
    <property type="match status" value="1"/>
</dbReference>
<evidence type="ECO:0000256" key="1">
    <source>
        <dbReference type="ARBA" id="ARBA00004651"/>
    </source>
</evidence>
<dbReference type="InterPro" id="IPR003838">
    <property type="entry name" value="ABC3_permease_C"/>
</dbReference>
<feature type="transmembrane region" description="Helical" evidence="6">
    <location>
        <begin position="635"/>
        <end position="654"/>
    </location>
</feature>
<feature type="domain" description="ABC3 transporter permease C-terminal" evidence="7">
    <location>
        <begin position="641"/>
        <end position="755"/>
    </location>
</feature>
<evidence type="ECO:0000256" key="2">
    <source>
        <dbReference type="ARBA" id="ARBA00022475"/>
    </source>
</evidence>
<feature type="transmembrane region" description="Helical" evidence="6">
    <location>
        <begin position="351"/>
        <end position="371"/>
    </location>
</feature>
<evidence type="ECO:0000256" key="5">
    <source>
        <dbReference type="ARBA" id="ARBA00023136"/>
    </source>
</evidence>
<reference evidence="8" key="1">
    <citation type="submission" date="2022-05" db="EMBL/GenBank/DDBJ databases">
        <authorList>
            <person name="Oliphant S.A."/>
            <person name="Watson-Haigh N.S."/>
            <person name="Sumby K.M."/>
            <person name="Gardner J.M."/>
            <person name="Jiranek V."/>
        </authorList>
    </citation>
    <scope>NUCLEOTIDE SEQUENCE</scope>
    <source>
        <strain evidence="8">KI4_A6</strain>
    </source>
</reference>
<feature type="domain" description="ABC3 transporter permease C-terminal" evidence="7">
    <location>
        <begin position="260"/>
        <end position="370"/>
    </location>
</feature>
<feature type="transmembrane region" description="Helical" evidence="6">
    <location>
        <begin position="307"/>
        <end position="331"/>
    </location>
</feature>
<keyword evidence="2" id="KW-1003">Cell membrane</keyword>
<dbReference type="PANTHER" id="PTHR30287:SF2">
    <property type="entry name" value="BLL1001 PROTEIN"/>
    <property type="match status" value="1"/>
</dbReference>
<keyword evidence="5 6" id="KW-0472">Membrane</keyword>
<dbReference type="InterPro" id="IPR038766">
    <property type="entry name" value="Membrane_comp_ABC_pdt"/>
</dbReference>
<sequence>MRFLVKKLFRTVRKNWTQFFSVFLMAFLSVLFYTGLEGTWNGMKQNINHYAAQTHLASATLRTTSTSSDDLNQIRRLPGVKKVAAKTEVETDVQLQGKKRYLTVATPGNQQISQVYQVNGQRLPQHPRGIYLNQRFAQENGLRVGSHLTVKVNQQAARLKVAGIINAPDKMYYTGSNDFISPQAQNYGYGYVSRSTLTNQLQVPPTQNVVDLQTKHPEQVEKRLRSLLQNRYLTLQTRKSNIGIATAVDRVGQIRNLSLLFSFIFILLAILAMYTTIRKVIDQQQQDLATLQSLGYRNGRLTVYYSMYGFLVGGMGAIGGLIAAPFLSTFVMNSQKPMFTLPSWQIAYTTMPLYVALGVTLICMLAAYLAAQVNHGLLPAQAFRKGSTAQAGHRVWLEHWNSLWRRIPFGNRWSIRDNLGNKIQTAMGLVGIIGGLALVMTGFGTKNSMDHQVEQTYGHEYAYTQKINVQQPASATELQRLVQETDGKPIETITTSLQPRGQFDRPLTILSKNAPVHLATTSHQQLQNGGVYVTEGIAQTAHLHRNELVTLKPSLSSKTLKLKIKGIVKSNAPQGLYLTQSTWEKQGMTFLPTSILTQRSQLSASVKNSPAVSHVVSLTEQRQNAKAMVANLNSIFLMVQVFGILLTIVILYNLGSLSFTERSRSYATLEILGFSRRKIRNLTIVETLMITTVGWLLGVPFGEWFLARYVTTFNTSQLIYYPFLTKVSLVSASLIVIVAAFSTVLLLGRRLRRLDLIAATKGVE</sequence>
<feature type="transmembrane region" description="Helical" evidence="6">
    <location>
        <begin position="684"/>
        <end position="707"/>
    </location>
</feature>
<gene>
    <name evidence="8" type="ORF">M3M37_00935</name>
</gene>
<keyword evidence="9" id="KW-1185">Reference proteome</keyword>
<feature type="transmembrane region" description="Helical" evidence="6">
    <location>
        <begin position="426"/>
        <end position="445"/>
    </location>
</feature>
<evidence type="ECO:0000313" key="9">
    <source>
        <dbReference type="Proteomes" id="UP001056164"/>
    </source>
</evidence>
<feature type="transmembrane region" description="Helical" evidence="6">
    <location>
        <begin position="16"/>
        <end position="36"/>
    </location>
</feature>
<evidence type="ECO:0000256" key="4">
    <source>
        <dbReference type="ARBA" id="ARBA00022989"/>
    </source>
</evidence>
<comment type="subcellular location">
    <subcellularLocation>
        <location evidence="1">Cell membrane</location>
        <topology evidence="1">Multi-pass membrane protein</topology>
    </subcellularLocation>
</comment>
<protein>
    <submittedName>
        <fullName evidence="8">ABC transporter permease</fullName>
    </submittedName>
</protein>
<proteinExistence type="predicted"/>
<dbReference type="EMBL" id="CP097121">
    <property type="protein sequence ID" value="USS90823.1"/>
    <property type="molecule type" value="Genomic_DNA"/>
</dbReference>
<organism evidence="8 9">
    <name type="scientific">Fructilactobacillus carniphilus</name>
    <dbReference type="NCBI Taxonomy" id="2940297"/>
    <lineage>
        <taxon>Bacteria</taxon>
        <taxon>Bacillati</taxon>
        <taxon>Bacillota</taxon>
        <taxon>Bacilli</taxon>
        <taxon>Lactobacillales</taxon>
        <taxon>Lactobacillaceae</taxon>
        <taxon>Fructilactobacillus</taxon>
    </lineage>
</organism>
<feature type="transmembrane region" description="Helical" evidence="6">
    <location>
        <begin position="727"/>
        <end position="747"/>
    </location>
</feature>